<dbReference type="InterPro" id="IPR036390">
    <property type="entry name" value="WH_DNA-bd_sf"/>
</dbReference>
<dbReference type="InterPro" id="IPR005471">
    <property type="entry name" value="Tscrpt_reg_IclR_N"/>
</dbReference>
<sequence>MIQSVQRAFVLLERVAVRPGGVRLSEVAEEVGLNRSTAHNLLATLEELGYITQLSRGSAYRVTDKIASLVGPRAEAEQALRVRVRPIMEDLSRTTGETTYLAFASGTDYLCVDAVQSPEPLRLTVLAGEREPLLGTAIGHALLAASPELAGRVRSAQRDAWPLHEADVVRAREAGYALDLDRFHPGVSCVAIPLGRGAAVGVAGPTSRLGEDRLVEIAGLARLALSATSEKSAADSAA</sequence>
<evidence type="ECO:0000313" key="6">
    <source>
        <dbReference type="EMBL" id="OCI32865.1"/>
    </source>
</evidence>
<evidence type="ECO:0000259" key="4">
    <source>
        <dbReference type="PROSITE" id="PS51077"/>
    </source>
</evidence>
<feature type="domain" description="IclR-ED" evidence="5">
    <location>
        <begin position="66"/>
        <end position="234"/>
    </location>
</feature>
<dbReference type="InterPro" id="IPR036388">
    <property type="entry name" value="WH-like_DNA-bd_sf"/>
</dbReference>
<organism evidence="6 7">
    <name type="scientific">Oerskovia enterophila</name>
    <dbReference type="NCBI Taxonomy" id="43678"/>
    <lineage>
        <taxon>Bacteria</taxon>
        <taxon>Bacillati</taxon>
        <taxon>Actinomycetota</taxon>
        <taxon>Actinomycetes</taxon>
        <taxon>Micrococcales</taxon>
        <taxon>Cellulomonadaceae</taxon>
        <taxon>Oerskovia</taxon>
    </lineage>
</organism>
<keyword evidence="2" id="KW-0238">DNA-binding</keyword>
<dbReference type="InterPro" id="IPR050707">
    <property type="entry name" value="HTH_MetabolicPath_Reg"/>
</dbReference>
<dbReference type="Gene3D" id="1.10.10.10">
    <property type="entry name" value="Winged helix-like DNA-binding domain superfamily/Winged helix DNA-binding domain"/>
    <property type="match status" value="1"/>
</dbReference>
<dbReference type="PANTHER" id="PTHR30136:SF35">
    <property type="entry name" value="HTH-TYPE TRANSCRIPTIONAL REGULATOR RV1719"/>
    <property type="match status" value="1"/>
</dbReference>
<name>A0ABX2YFQ0_9CELL</name>
<evidence type="ECO:0000256" key="1">
    <source>
        <dbReference type="ARBA" id="ARBA00023015"/>
    </source>
</evidence>
<feature type="domain" description="HTH iclR-type" evidence="4">
    <location>
        <begin position="2"/>
        <end position="64"/>
    </location>
</feature>
<keyword evidence="3" id="KW-0804">Transcription</keyword>
<protein>
    <submittedName>
        <fullName evidence="6">Acetate operon repressor</fullName>
    </submittedName>
</protein>
<dbReference type="PROSITE" id="PS51077">
    <property type="entry name" value="HTH_ICLR"/>
    <property type="match status" value="1"/>
</dbReference>
<dbReference type="InterPro" id="IPR029016">
    <property type="entry name" value="GAF-like_dom_sf"/>
</dbReference>
<accession>A0ABX2YFQ0</accession>
<dbReference type="SUPFAM" id="SSF55781">
    <property type="entry name" value="GAF domain-like"/>
    <property type="match status" value="1"/>
</dbReference>
<dbReference type="InterPro" id="IPR014757">
    <property type="entry name" value="Tscrpt_reg_IclR_C"/>
</dbReference>
<evidence type="ECO:0000313" key="7">
    <source>
        <dbReference type="Proteomes" id="UP000093412"/>
    </source>
</evidence>
<dbReference type="SMART" id="SM00346">
    <property type="entry name" value="HTH_ICLR"/>
    <property type="match status" value="1"/>
</dbReference>
<keyword evidence="1" id="KW-0805">Transcription regulation</keyword>
<evidence type="ECO:0000256" key="3">
    <source>
        <dbReference type="ARBA" id="ARBA00023163"/>
    </source>
</evidence>
<proteinExistence type="predicted"/>
<keyword evidence="7" id="KW-1185">Reference proteome</keyword>
<dbReference type="Pfam" id="PF09339">
    <property type="entry name" value="HTH_IclR"/>
    <property type="match status" value="1"/>
</dbReference>
<dbReference type="Gene3D" id="3.30.450.40">
    <property type="match status" value="1"/>
</dbReference>
<dbReference type="PANTHER" id="PTHR30136">
    <property type="entry name" value="HELIX-TURN-HELIX TRANSCRIPTIONAL REGULATOR, ICLR FAMILY"/>
    <property type="match status" value="1"/>
</dbReference>
<dbReference type="RefSeq" id="WP_068624083.1">
    <property type="nucleotide sequence ID" value="NZ_MAQA01000003.1"/>
</dbReference>
<evidence type="ECO:0000259" key="5">
    <source>
        <dbReference type="PROSITE" id="PS51078"/>
    </source>
</evidence>
<dbReference type="Proteomes" id="UP000093412">
    <property type="component" value="Unassembled WGS sequence"/>
</dbReference>
<gene>
    <name evidence="6" type="primary">iclR_1</name>
    <name evidence="6" type="ORF">OERS_04570</name>
</gene>
<reference evidence="6 7" key="1">
    <citation type="submission" date="2016-06" db="EMBL/GenBank/DDBJ databases">
        <title>Genome sequence of Oerskovia enterophila DSM 43852.</title>
        <authorList>
            <person name="Poehlein A."/>
            <person name="Jag V."/>
            <person name="Bengelsdorf F.R."/>
            <person name="Daniel R."/>
            <person name="Duerre P."/>
        </authorList>
    </citation>
    <scope>NUCLEOTIDE SEQUENCE [LARGE SCALE GENOMIC DNA]</scope>
    <source>
        <strain evidence="6 7">DSM 43852</strain>
    </source>
</reference>
<dbReference type="EMBL" id="MAQA01000003">
    <property type="protein sequence ID" value="OCI32865.1"/>
    <property type="molecule type" value="Genomic_DNA"/>
</dbReference>
<dbReference type="SUPFAM" id="SSF46785">
    <property type="entry name" value="Winged helix' DNA-binding domain"/>
    <property type="match status" value="1"/>
</dbReference>
<dbReference type="Pfam" id="PF01614">
    <property type="entry name" value="IclR_C"/>
    <property type="match status" value="1"/>
</dbReference>
<dbReference type="PROSITE" id="PS51078">
    <property type="entry name" value="ICLR_ED"/>
    <property type="match status" value="1"/>
</dbReference>
<comment type="caution">
    <text evidence="6">The sequence shown here is derived from an EMBL/GenBank/DDBJ whole genome shotgun (WGS) entry which is preliminary data.</text>
</comment>
<evidence type="ECO:0000256" key="2">
    <source>
        <dbReference type="ARBA" id="ARBA00023125"/>
    </source>
</evidence>